<dbReference type="PIRSF" id="PIRSF037240">
    <property type="entry name" value="RNA_polIII_Trep_MAF1"/>
    <property type="match status" value="1"/>
</dbReference>
<keyword evidence="1" id="KW-0804">Transcription</keyword>
<comment type="subcellular location">
    <subcellularLocation>
        <location evidence="1">Nucleus</location>
    </subcellularLocation>
</comment>
<dbReference type="GO" id="GO:0016480">
    <property type="term" value="P:negative regulation of transcription by RNA polymerase III"/>
    <property type="evidence" value="ECO:0007669"/>
    <property type="project" value="UniProtKB-UniRule"/>
</dbReference>
<dbReference type="PANTHER" id="PTHR22504">
    <property type="entry name" value="REPRESSOR OF RNA POLYMERASE III TRANSCRIPTION MAF1"/>
    <property type="match status" value="1"/>
</dbReference>
<keyword evidence="1" id="KW-0539">Nucleus</keyword>
<keyword evidence="1" id="KW-0678">Repressor</keyword>
<dbReference type="EMBL" id="KQ964494">
    <property type="protein sequence ID" value="KXN70739.1"/>
    <property type="molecule type" value="Genomic_DNA"/>
</dbReference>
<evidence type="ECO:0000313" key="2">
    <source>
        <dbReference type="EMBL" id="KXN70739.1"/>
    </source>
</evidence>
<evidence type="ECO:0000313" key="3">
    <source>
        <dbReference type="Proteomes" id="UP000070444"/>
    </source>
</evidence>
<keyword evidence="1" id="KW-0805">Transcription regulation</keyword>
<dbReference type="Pfam" id="PF09174">
    <property type="entry name" value="Maf1"/>
    <property type="match status" value="1"/>
</dbReference>
<name>A0A137P6Z1_CONC2</name>
<dbReference type="STRING" id="796925.A0A137P6Z1"/>
<dbReference type="AlphaFoldDB" id="A0A137P6Z1"/>
<reference evidence="2 3" key="1">
    <citation type="journal article" date="2015" name="Genome Biol. Evol.">
        <title>Phylogenomic analyses indicate that early fungi evolved digesting cell walls of algal ancestors of land plants.</title>
        <authorList>
            <person name="Chang Y."/>
            <person name="Wang S."/>
            <person name="Sekimoto S."/>
            <person name="Aerts A.L."/>
            <person name="Choi C."/>
            <person name="Clum A."/>
            <person name="LaButti K.M."/>
            <person name="Lindquist E.A."/>
            <person name="Yee Ngan C."/>
            <person name="Ohm R.A."/>
            <person name="Salamov A.A."/>
            <person name="Grigoriev I.V."/>
            <person name="Spatafora J.W."/>
            <person name="Berbee M.L."/>
        </authorList>
    </citation>
    <scope>NUCLEOTIDE SEQUENCE [LARGE SCALE GENOMIC DNA]</scope>
    <source>
        <strain evidence="2 3">NRRL 28638</strain>
    </source>
</reference>
<organism evidence="2 3">
    <name type="scientific">Conidiobolus coronatus (strain ATCC 28846 / CBS 209.66 / NRRL 28638)</name>
    <name type="common">Delacroixia coronata</name>
    <dbReference type="NCBI Taxonomy" id="796925"/>
    <lineage>
        <taxon>Eukaryota</taxon>
        <taxon>Fungi</taxon>
        <taxon>Fungi incertae sedis</taxon>
        <taxon>Zoopagomycota</taxon>
        <taxon>Entomophthoromycotina</taxon>
        <taxon>Entomophthoromycetes</taxon>
        <taxon>Entomophthorales</taxon>
        <taxon>Ancylistaceae</taxon>
        <taxon>Conidiobolus</taxon>
    </lineage>
</organism>
<keyword evidence="3" id="KW-1185">Reference proteome</keyword>
<sequence length="246" mass="27923">MKFLDLTELELVNHALDFVSSDCHVIGRIETYSCKATTYDKKLSKQLNSRFSCSTSPNREEPSSLKQFNSLNDNYFLNSSLESSYGSSLGASAVKKIFCYLISTMNSAFPDYDFSYLQPKNFIHFESAEMVINSINQTLISSGGQELVNCSGLWEAINPIIEFKDCDVFSFVPDFDSEPFSGPGAIWYFNYFFYNRKLKRILFFTCTGFSLKVNPYDEALGSSISEYGHVNDGFDYEEVVMADIEL</sequence>
<gene>
    <name evidence="2" type="ORF">CONCODRAFT_17403</name>
</gene>
<comment type="similarity">
    <text evidence="1">Belongs to the MAF1 family.</text>
</comment>
<dbReference type="OMA" id="DKVCRKT"/>
<dbReference type="Proteomes" id="UP000070444">
    <property type="component" value="Unassembled WGS sequence"/>
</dbReference>
<evidence type="ECO:0000256" key="1">
    <source>
        <dbReference type="PIRNR" id="PIRNR037240"/>
    </source>
</evidence>
<accession>A0A137P6Z1</accession>
<dbReference type="GO" id="GO:0000994">
    <property type="term" value="F:RNA polymerase III core binding"/>
    <property type="evidence" value="ECO:0007669"/>
    <property type="project" value="TreeGrafter"/>
</dbReference>
<dbReference type="Gene3D" id="3.40.1000.50">
    <property type="entry name" value="Repressor of RNA polymerase III transcription Maf1"/>
    <property type="match status" value="1"/>
</dbReference>
<dbReference type="InterPro" id="IPR038564">
    <property type="entry name" value="Maf1_sf"/>
</dbReference>
<proteinExistence type="inferred from homology"/>
<dbReference type="GO" id="GO:0005634">
    <property type="term" value="C:nucleus"/>
    <property type="evidence" value="ECO:0007669"/>
    <property type="project" value="UniProtKB-SubCell"/>
</dbReference>
<dbReference type="PANTHER" id="PTHR22504:SF0">
    <property type="entry name" value="REPRESSOR OF RNA POLYMERASE III TRANSCRIPTION MAF1 HOMOLOG"/>
    <property type="match status" value="1"/>
</dbReference>
<protein>
    <recommendedName>
        <fullName evidence="1">Repressor of RNA polymerase III transcription MAF1</fullName>
    </recommendedName>
</protein>
<comment type="function">
    <text evidence="1">Mediator of diverse signals that repress RNA polymerase III transcription. Inhibits the de novo assembly of TFIIIB onto DNA.</text>
</comment>
<dbReference type="InterPro" id="IPR015257">
    <property type="entry name" value="Maf1"/>
</dbReference>
<dbReference type="OrthoDB" id="277029at2759"/>